<keyword evidence="3" id="KW-1185">Reference proteome</keyword>
<evidence type="ECO:0000256" key="1">
    <source>
        <dbReference type="SAM" id="MobiDB-lite"/>
    </source>
</evidence>
<feature type="region of interest" description="Disordered" evidence="1">
    <location>
        <begin position="169"/>
        <end position="244"/>
    </location>
</feature>
<evidence type="ECO:0000313" key="3">
    <source>
        <dbReference type="Proteomes" id="UP001274830"/>
    </source>
</evidence>
<dbReference type="AlphaFoldDB" id="A0AAE0WI68"/>
<accession>A0AAE0WI68</accession>
<feature type="compositionally biased region" description="Low complexity" evidence="1">
    <location>
        <begin position="169"/>
        <end position="178"/>
    </location>
</feature>
<protein>
    <submittedName>
        <fullName evidence="2">Uncharacterized protein</fullName>
    </submittedName>
</protein>
<gene>
    <name evidence="2" type="ORF">LTR78_007326</name>
</gene>
<name>A0AAE0WI68_9PEZI</name>
<proteinExistence type="predicted"/>
<dbReference type="EMBL" id="JAUTXT010000030">
    <property type="protein sequence ID" value="KAK3672740.1"/>
    <property type="molecule type" value="Genomic_DNA"/>
</dbReference>
<evidence type="ECO:0000313" key="2">
    <source>
        <dbReference type="EMBL" id="KAK3672740.1"/>
    </source>
</evidence>
<organism evidence="2 3">
    <name type="scientific">Recurvomyces mirabilis</name>
    <dbReference type="NCBI Taxonomy" id="574656"/>
    <lineage>
        <taxon>Eukaryota</taxon>
        <taxon>Fungi</taxon>
        <taxon>Dikarya</taxon>
        <taxon>Ascomycota</taxon>
        <taxon>Pezizomycotina</taxon>
        <taxon>Dothideomycetes</taxon>
        <taxon>Dothideomycetidae</taxon>
        <taxon>Mycosphaerellales</taxon>
        <taxon>Teratosphaeriaceae</taxon>
        <taxon>Recurvomyces</taxon>
    </lineage>
</organism>
<sequence>MPPKTYAVASTAQLVGIVDLANAEEDRNDIVQMQKVNHYSRKTLNNDNPICKNHDSTPKHSPIYTTSRPDLHNAVRGDESLIRSAVDFAGNDSTGSWETWSNTSHAHASLVGHDIIHQDARSGVRQGGENVSADSFAAGNDDSEDLWIWEARIYCRGCSWSNQDQESCTSQSQRQSSSDKTAAASNARQTLPKRRRHNIAKIQLDQPRVATGRTASEGEPSSQVPSFVSSRHASTPHRQNIDAPQVTEEIYFSPTNVNNTSQAFSKPLATDELDPLTPTQEQYDAARQAAHEDNVTSEPEGDLLEGEIKLMLKPEQVDRLVRALAESPLLRNHVSRQWFDDGSEVSTMASVHEREDTPSLTSGSSAEASPLYAQTEQSFPAEQHSPILTRDLLDDDFAIRYPDHPKARRLSKDLEPQFGGIAMVDPKVHGAPVRFISRGYQQGANVLQVGHCSFVNMPFGTTVHASLRVEPASNRSINCRIMLQVVNQILDRKSSKKSYLLVAELDVTESFIRSALLELSAHSGMSLDEIEMIAPGVRPMLKKDLDWCKLADELQTSLAIMDVVGLAAASFAHLSAHTCTMQTLTLMSELERLKSRHQDFLVVRPTGYHANGMMSGISMPWISQHLEQMLYDADFTTHHDEAAKTARLLRDRVVSAITEGCSGRRPFDTRIWWGDQMRQIHCVPLHESADGRPAAWAAFLSGESVYLPFRVSID</sequence>
<feature type="region of interest" description="Disordered" evidence="1">
    <location>
        <begin position="347"/>
        <end position="385"/>
    </location>
</feature>
<reference evidence="2" key="1">
    <citation type="submission" date="2023-07" db="EMBL/GenBank/DDBJ databases">
        <title>Black Yeasts Isolated from many extreme environments.</title>
        <authorList>
            <person name="Coleine C."/>
            <person name="Stajich J.E."/>
            <person name="Selbmann L."/>
        </authorList>
    </citation>
    <scope>NUCLEOTIDE SEQUENCE</scope>
    <source>
        <strain evidence="2">CCFEE 5485</strain>
    </source>
</reference>
<dbReference type="Proteomes" id="UP001274830">
    <property type="component" value="Unassembled WGS sequence"/>
</dbReference>
<feature type="compositionally biased region" description="Polar residues" evidence="1">
    <location>
        <begin position="179"/>
        <end position="189"/>
    </location>
</feature>
<comment type="caution">
    <text evidence="2">The sequence shown here is derived from an EMBL/GenBank/DDBJ whole genome shotgun (WGS) entry which is preliminary data.</text>
</comment>
<feature type="compositionally biased region" description="Polar residues" evidence="1">
    <location>
        <begin position="219"/>
        <end position="238"/>
    </location>
</feature>
<feature type="compositionally biased region" description="Polar residues" evidence="1">
    <location>
        <begin position="358"/>
        <end position="380"/>
    </location>
</feature>